<dbReference type="Pfam" id="PF00496">
    <property type="entry name" value="SBP_bac_5"/>
    <property type="match status" value="1"/>
</dbReference>
<dbReference type="InterPro" id="IPR000914">
    <property type="entry name" value="SBP_5_dom"/>
</dbReference>
<gene>
    <name evidence="2" type="ordered locus">RSal33209_1670</name>
</gene>
<accession>A9WMS0</accession>
<reference evidence="3" key="1">
    <citation type="journal article" date="2008" name="J. Bacteriol.">
        <title>Genome sequence of the fish pathogen Renibacterium salmoninarum suggests reductive evolution away from an environmental Arthrobacter ancestor.</title>
        <authorList>
            <person name="Wiens G.D."/>
            <person name="Rockey D.D."/>
            <person name="Wu Z."/>
            <person name="Chang J."/>
            <person name="Levy R."/>
            <person name="Crane S."/>
            <person name="Chen D.S."/>
            <person name="Capri G.R."/>
            <person name="Burnett J.R."/>
            <person name="Sudheesh P.S."/>
            <person name="Schipma M.J."/>
            <person name="Burd H."/>
            <person name="Bhattacharyya A."/>
            <person name="Rhodes L.D."/>
            <person name="Kaul R."/>
            <person name="Strom M.S."/>
        </authorList>
    </citation>
    <scope>NUCLEOTIDE SEQUENCE [LARGE SCALE GENOMIC DNA]</scope>
    <source>
        <strain evidence="3">ATCC 33209 / DSM 20767 / JCM 11484 / NBRC 15589 / NCIMB 2235</strain>
    </source>
</reference>
<dbReference type="eggNOG" id="COG0747">
    <property type="taxonomic scope" value="Bacteria"/>
</dbReference>
<feature type="domain" description="Solute-binding protein family 5" evidence="1">
    <location>
        <begin position="13"/>
        <end position="97"/>
    </location>
</feature>
<evidence type="ECO:0000313" key="2">
    <source>
        <dbReference type="EMBL" id="ABY23406.1"/>
    </source>
</evidence>
<dbReference type="STRING" id="288705.RSal33209_1670"/>
<dbReference type="Proteomes" id="UP000002007">
    <property type="component" value="Chromosome"/>
</dbReference>
<protein>
    <submittedName>
        <fullName evidence="2">Dipeptide-binding protein</fullName>
    </submittedName>
</protein>
<dbReference type="HOGENOM" id="CLU_2318149_0_0_11"/>
<keyword evidence="3" id="KW-1185">Reference proteome</keyword>
<evidence type="ECO:0000313" key="3">
    <source>
        <dbReference type="Proteomes" id="UP000002007"/>
    </source>
</evidence>
<dbReference type="AlphaFoldDB" id="A9WMS0"/>
<dbReference type="KEGG" id="rsa:RSal33209_1670"/>
<name>A9WMS0_RENSM</name>
<dbReference type="SUPFAM" id="SSF53850">
    <property type="entry name" value="Periplasmic binding protein-like II"/>
    <property type="match status" value="1"/>
</dbReference>
<evidence type="ECO:0000259" key="1">
    <source>
        <dbReference type="Pfam" id="PF00496"/>
    </source>
</evidence>
<dbReference type="Gene3D" id="3.40.190.10">
    <property type="entry name" value="Periplasmic binding protein-like II"/>
    <property type="match status" value="1"/>
</dbReference>
<dbReference type="EMBL" id="CP000910">
    <property type="protein sequence ID" value="ABY23406.1"/>
    <property type="molecule type" value="Genomic_DNA"/>
</dbReference>
<proteinExistence type="predicted"/>
<sequence length="99" mass="10935">MSDEDIVKARPFAGPYDVTSYKKNELVSLKANPSYVGLIDKPKSDVVNVKYYADANNLKLDLQTNKIDVAWRSLSATDIGDLKTKDNVKVLTGPGGEFR</sequence>
<organism evidence="2 3">
    <name type="scientific">Renibacterium salmoninarum (strain ATCC 33209 / DSM 20767 / JCM 11484 / NBRC 15589 / NCIMB 2235)</name>
    <dbReference type="NCBI Taxonomy" id="288705"/>
    <lineage>
        <taxon>Bacteria</taxon>
        <taxon>Bacillati</taxon>
        <taxon>Actinomycetota</taxon>
        <taxon>Actinomycetes</taxon>
        <taxon>Micrococcales</taxon>
        <taxon>Micrococcaceae</taxon>
        <taxon>Renibacterium</taxon>
    </lineage>
</organism>